<name>A0AAN1VGR6_9BORD</name>
<comment type="subcellular location">
    <subcellularLocation>
        <location evidence="1">Membrane</location>
        <topology evidence="1">Single-pass membrane protein</topology>
    </subcellularLocation>
</comment>
<gene>
    <name evidence="4" type="ORF">CS347_14215</name>
</gene>
<dbReference type="Proteomes" id="UP000282741">
    <property type="component" value="Chromosome"/>
</dbReference>
<keyword evidence="2" id="KW-0472">Membrane</keyword>
<reference evidence="5" key="1">
    <citation type="submission" date="2017-10" db="EMBL/GenBank/DDBJ databases">
        <title>Whole genome sequencing of various Bordetella species.</title>
        <authorList>
            <person name="Weigand M.R."/>
            <person name="Loparev V."/>
            <person name="Peng Y."/>
            <person name="Bowden K.E."/>
            <person name="Tondella M.L."/>
            <person name="Williams M.M."/>
        </authorList>
    </citation>
    <scope>NUCLEOTIDE SEQUENCE [LARGE SCALE GENOMIC DNA]</scope>
    <source>
        <strain evidence="5">H720</strain>
    </source>
</reference>
<keyword evidence="2" id="KW-1133">Transmembrane helix</keyword>
<evidence type="ECO:0000259" key="3">
    <source>
        <dbReference type="SMART" id="SM00244"/>
    </source>
</evidence>
<dbReference type="AlphaFoldDB" id="A0AAN1VGR6"/>
<dbReference type="Gene3D" id="3.30.479.30">
    <property type="entry name" value="Band 7 domain"/>
    <property type="match status" value="1"/>
</dbReference>
<dbReference type="InterPro" id="IPR036013">
    <property type="entry name" value="Band_7/SPFH_dom_sf"/>
</dbReference>
<proteinExistence type="predicted"/>
<dbReference type="EMBL" id="CP024172">
    <property type="protein sequence ID" value="AZW17833.1"/>
    <property type="molecule type" value="Genomic_DNA"/>
</dbReference>
<feature type="domain" description="Band 7" evidence="3">
    <location>
        <begin position="37"/>
        <end position="205"/>
    </location>
</feature>
<dbReference type="SUPFAM" id="SSF117892">
    <property type="entry name" value="Band 7/SPFH domain"/>
    <property type="match status" value="1"/>
</dbReference>
<evidence type="ECO:0000256" key="1">
    <source>
        <dbReference type="ARBA" id="ARBA00004167"/>
    </source>
</evidence>
<evidence type="ECO:0000313" key="4">
    <source>
        <dbReference type="EMBL" id="AZW17833.1"/>
    </source>
</evidence>
<dbReference type="GO" id="GO:0016020">
    <property type="term" value="C:membrane"/>
    <property type="evidence" value="ECO:0007669"/>
    <property type="project" value="UniProtKB-SubCell"/>
</dbReference>
<sequence length="303" mass="33052">MANKEQLQAVADQARGAVKWSVLALVVFVVILMITFGSWFQVDQGERGVVLRNGKIVSIAEPGLGFKMPVIDTVHTISVRDHTITFGGKGSAALEAYSYDQQPASLRVSITYQVPPEKVSELYSEYQTLGNLEQRVIERRTYDVIKNVFGKYTAASAIQQREKMGMDANAAMRAALQEVPVTVVSVQIEEVGFSKAYEDSIEKRMLAQVQIETTRQQKQTAEIQAEIQVVQAEAAAKARVAAFKAEADGIKLRGDAEAAAIEAKARALATNTNLVNLNAVEKWDGKLPETQVPGAALPFIGIK</sequence>
<keyword evidence="2" id="KW-0812">Transmembrane</keyword>
<dbReference type="PANTHER" id="PTHR42911">
    <property type="entry name" value="MODULATOR OF FTSH PROTEASE HFLC"/>
    <property type="match status" value="1"/>
</dbReference>
<feature type="transmembrane region" description="Helical" evidence="2">
    <location>
        <begin position="20"/>
        <end position="40"/>
    </location>
</feature>
<dbReference type="SMART" id="SM00244">
    <property type="entry name" value="PHB"/>
    <property type="match status" value="1"/>
</dbReference>
<dbReference type="PANTHER" id="PTHR42911:SF2">
    <property type="entry name" value="PROHIBITIN FAMILY PROTEIN"/>
    <property type="match status" value="1"/>
</dbReference>
<accession>A0AAN1VGR6</accession>
<evidence type="ECO:0000313" key="5">
    <source>
        <dbReference type="Proteomes" id="UP000282741"/>
    </source>
</evidence>
<dbReference type="InterPro" id="IPR000163">
    <property type="entry name" value="Prohibitin"/>
</dbReference>
<protein>
    <submittedName>
        <fullName evidence="4">Band 7 protein</fullName>
    </submittedName>
</protein>
<dbReference type="Pfam" id="PF01145">
    <property type="entry name" value="Band_7"/>
    <property type="match status" value="1"/>
</dbReference>
<evidence type="ECO:0000256" key="2">
    <source>
        <dbReference type="SAM" id="Phobius"/>
    </source>
</evidence>
<organism evidence="4 5">
    <name type="scientific">Bordetella hinzii</name>
    <dbReference type="NCBI Taxonomy" id="103855"/>
    <lineage>
        <taxon>Bacteria</taxon>
        <taxon>Pseudomonadati</taxon>
        <taxon>Pseudomonadota</taxon>
        <taxon>Betaproteobacteria</taxon>
        <taxon>Burkholderiales</taxon>
        <taxon>Alcaligenaceae</taxon>
        <taxon>Bordetella</taxon>
    </lineage>
</organism>
<dbReference type="InterPro" id="IPR001107">
    <property type="entry name" value="Band_7"/>
</dbReference>
<dbReference type="CDD" id="cd03401">
    <property type="entry name" value="SPFH_prohibitin"/>
    <property type="match status" value="1"/>
</dbReference>